<dbReference type="GO" id="GO:0009279">
    <property type="term" value="C:cell outer membrane"/>
    <property type="evidence" value="ECO:0007669"/>
    <property type="project" value="UniProtKB-SubCell"/>
</dbReference>
<dbReference type="Pfam" id="PF08212">
    <property type="entry name" value="Lipocalin_2"/>
    <property type="match status" value="1"/>
</dbReference>
<organism evidence="4 5">
    <name type="scientific">Piscinibacter terrae</name>
    <dbReference type="NCBI Taxonomy" id="2496871"/>
    <lineage>
        <taxon>Bacteria</taxon>
        <taxon>Pseudomonadati</taxon>
        <taxon>Pseudomonadota</taxon>
        <taxon>Betaproteobacteria</taxon>
        <taxon>Burkholderiales</taxon>
        <taxon>Sphaerotilaceae</taxon>
        <taxon>Piscinibacter</taxon>
    </lineage>
</organism>
<comment type="caution">
    <text evidence="4">The sequence shown here is derived from an EMBL/GenBank/DDBJ whole genome shotgun (WGS) entry which is preliminary data.</text>
</comment>
<dbReference type="InterPro" id="IPR000566">
    <property type="entry name" value="Lipocln_cytosolic_FA-bd_dom"/>
</dbReference>
<dbReference type="Proteomes" id="UP000267464">
    <property type="component" value="Unassembled WGS sequence"/>
</dbReference>
<gene>
    <name evidence="4" type="ORF">DZC73_07795</name>
</gene>
<comment type="subunit">
    <text evidence="2">Homodimer.</text>
</comment>
<dbReference type="SUPFAM" id="SSF50814">
    <property type="entry name" value="Lipocalins"/>
    <property type="match status" value="1"/>
</dbReference>
<sequence>MPTGSIFTAGVSGIAAKLAGIATAVAAIVMSVATASPPVHSVEHLDLMRFGGVWFEVARLPNKMQSRCRHDATATYRLQVDGGLEVIHRCRDADDRVAVSVGHAALSGNDPARLSLSYVPPWLSWWPGTHADHWVVMIDEGYRHAVVSDPSRGSLWILSRLPGIDAATYDDIIARLRAQRFPVERLVLTPQHVQQQVVSPSVAPPRLTV</sequence>
<dbReference type="InterPro" id="IPR047202">
    <property type="entry name" value="Lipocalin_Blc-like_dom"/>
</dbReference>
<evidence type="ECO:0000313" key="5">
    <source>
        <dbReference type="Proteomes" id="UP000267464"/>
    </source>
</evidence>
<evidence type="ECO:0000259" key="3">
    <source>
        <dbReference type="Pfam" id="PF08212"/>
    </source>
</evidence>
<reference evidence="4 5" key="2">
    <citation type="submission" date="2018-12" db="EMBL/GenBank/DDBJ databases">
        <title>Rhizobacter gummiphilus sp. nov., a rubber-degrading bacterium isolated from the soil of a botanical garden in Japan.</title>
        <authorList>
            <person name="Shunsuke S.S."/>
        </authorList>
    </citation>
    <scope>NUCLEOTIDE SEQUENCE [LARGE SCALE GENOMIC DNA]</scope>
    <source>
        <strain evidence="4 5">S-16</strain>
    </source>
</reference>
<protein>
    <recommendedName>
        <fullName evidence="2">Outer membrane lipoprotein Blc</fullName>
    </recommendedName>
</protein>
<proteinExistence type="inferred from homology"/>
<dbReference type="PANTHER" id="PTHR10612:SF34">
    <property type="entry name" value="APOLIPOPROTEIN D"/>
    <property type="match status" value="1"/>
</dbReference>
<name>A0A3N7HR99_9BURK</name>
<keyword evidence="2" id="KW-0449">Lipoprotein</keyword>
<dbReference type="AlphaFoldDB" id="A0A3N7HR99"/>
<dbReference type="GO" id="GO:0008289">
    <property type="term" value="F:lipid binding"/>
    <property type="evidence" value="ECO:0007669"/>
    <property type="project" value="UniProtKB-UniRule"/>
</dbReference>
<evidence type="ECO:0000256" key="2">
    <source>
        <dbReference type="PIRNR" id="PIRNR036893"/>
    </source>
</evidence>
<dbReference type="PANTHER" id="PTHR10612">
    <property type="entry name" value="APOLIPOPROTEIN D"/>
    <property type="match status" value="1"/>
</dbReference>
<accession>A0A3N7HR99</accession>
<evidence type="ECO:0000256" key="1">
    <source>
        <dbReference type="ARBA" id="ARBA00006889"/>
    </source>
</evidence>
<keyword evidence="2" id="KW-0998">Cell outer membrane</keyword>
<feature type="domain" description="Lipocalin/cytosolic fatty-acid binding" evidence="3">
    <location>
        <begin position="45"/>
        <end position="191"/>
    </location>
</feature>
<reference evidence="4 5" key="1">
    <citation type="submission" date="2018-08" db="EMBL/GenBank/DDBJ databases">
        <authorList>
            <person name="Khan S.A."/>
            <person name="Jeon C.O."/>
            <person name="Chun B.H."/>
            <person name="Jeong S.E."/>
        </authorList>
    </citation>
    <scope>NUCLEOTIDE SEQUENCE [LARGE SCALE GENOMIC DNA]</scope>
    <source>
        <strain evidence="4 5">S-16</strain>
    </source>
</reference>
<dbReference type="GO" id="GO:0006950">
    <property type="term" value="P:response to stress"/>
    <property type="evidence" value="ECO:0007669"/>
    <property type="project" value="UniProtKB-ARBA"/>
</dbReference>
<comment type="function">
    <text evidence="2">Involved in the storage or transport of lipids necessary for membrane maintenance under stressful conditions. Displays a binding preference for lysophospholipids.</text>
</comment>
<comment type="similarity">
    <text evidence="1 2">Belongs to the calycin superfamily. Lipocalin family.</text>
</comment>
<evidence type="ECO:0000313" key="4">
    <source>
        <dbReference type="EMBL" id="RQP24777.1"/>
    </source>
</evidence>
<comment type="subcellular location">
    <subcellularLocation>
        <location evidence="2">Cell outer membrane</location>
    </subcellularLocation>
</comment>
<dbReference type="EMBL" id="QUSW01000002">
    <property type="protein sequence ID" value="RQP24777.1"/>
    <property type="molecule type" value="Genomic_DNA"/>
</dbReference>
<dbReference type="CDD" id="cd19438">
    <property type="entry name" value="lipocalin_Blc-like"/>
    <property type="match status" value="1"/>
</dbReference>
<keyword evidence="2" id="KW-0446">Lipid-binding</keyword>
<dbReference type="InterPro" id="IPR022271">
    <property type="entry name" value="Lipocalin_ApoD"/>
</dbReference>
<keyword evidence="5" id="KW-1185">Reference proteome</keyword>
<dbReference type="RefSeq" id="WP_124539677.1">
    <property type="nucleotide sequence ID" value="NZ_QUSW01000002.1"/>
</dbReference>
<dbReference type="PIRSF" id="PIRSF036893">
    <property type="entry name" value="Lipocalin_ApoD"/>
    <property type="match status" value="1"/>
</dbReference>
<dbReference type="InterPro" id="IPR012674">
    <property type="entry name" value="Calycin"/>
</dbReference>
<keyword evidence="2" id="KW-0472">Membrane</keyword>
<dbReference type="OrthoDB" id="9793905at2"/>
<dbReference type="Gene3D" id="2.40.128.20">
    <property type="match status" value="1"/>
</dbReference>